<evidence type="ECO:0000313" key="23">
    <source>
        <dbReference type="Proteomes" id="UP001139887"/>
    </source>
</evidence>
<keyword evidence="6" id="KW-0813">Transport</keyword>
<evidence type="ECO:0000256" key="20">
    <source>
        <dbReference type="SAM" id="Phobius"/>
    </source>
</evidence>
<comment type="similarity">
    <text evidence="4">Belongs to the pex2/pex10/pex12 family.</text>
</comment>
<keyword evidence="9 20" id="KW-0812">Transmembrane</keyword>
<dbReference type="AlphaFoldDB" id="A0A9W8ICT1"/>
<protein>
    <recommendedName>
        <fullName evidence="5">RING-type E3 ubiquitin transferase</fullName>
        <ecNumber evidence="5">2.3.2.27</ecNumber>
    </recommendedName>
    <alternativeName>
        <fullName evidence="18">Peroxin-10</fullName>
    </alternativeName>
</protein>
<evidence type="ECO:0000256" key="2">
    <source>
        <dbReference type="ARBA" id="ARBA00004585"/>
    </source>
</evidence>
<comment type="catalytic activity">
    <reaction evidence="1">
        <text>S-ubiquitinyl-[E2 ubiquitin-conjugating enzyme]-L-cysteine + [acceptor protein]-L-lysine = [E2 ubiquitin-conjugating enzyme]-L-cysteine + N(6)-ubiquitinyl-[acceptor protein]-L-lysine.</text>
        <dbReference type="EC" id="2.3.2.27"/>
    </reaction>
</comment>
<comment type="subcellular location">
    <subcellularLocation>
        <location evidence="2">Peroxisome membrane</location>
        <topology evidence="2">Multi-pass membrane protein</topology>
    </subcellularLocation>
</comment>
<keyword evidence="23" id="KW-1185">Reference proteome</keyword>
<reference evidence="22" key="1">
    <citation type="submission" date="2022-07" db="EMBL/GenBank/DDBJ databases">
        <title>Phylogenomic reconstructions and comparative analyses of Kickxellomycotina fungi.</title>
        <authorList>
            <person name="Reynolds N.K."/>
            <person name="Stajich J.E."/>
            <person name="Barry K."/>
            <person name="Grigoriev I.V."/>
            <person name="Crous P."/>
            <person name="Smith M.E."/>
        </authorList>
    </citation>
    <scope>NUCLEOTIDE SEQUENCE</scope>
    <source>
        <strain evidence="22">NRRL 1566</strain>
    </source>
</reference>
<dbReference type="EC" id="2.3.2.27" evidence="5"/>
<keyword evidence="15 20" id="KW-1133">Transmembrane helix</keyword>
<dbReference type="PROSITE" id="PS00518">
    <property type="entry name" value="ZF_RING_1"/>
    <property type="match status" value="1"/>
</dbReference>
<evidence type="ECO:0000256" key="12">
    <source>
        <dbReference type="ARBA" id="ARBA00022786"/>
    </source>
</evidence>
<evidence type="ECO:0000256" key="3">
    <source>
        <dbReference type="ARBA" id="ARBA00004906"/>
    </source>
</evidence>
<evidence type="ECO:0000313" key="22">
    <source>
        <dbReference type="EMBL" id="KAJ2848229.1"/>
    </source>
</evidence>
<dbReference type="Proteomes" id="UP001139887">
    <property type="component" value="Unassembled WGS sequence"/>
</dbReference>
<dbReference type="InterPro" id="IPR013083">
    <property type="entry name" value="Znf_RING/FYVE/PHD"/>
</dbReference>
<keyword evidence="17" id="KW-0576">Peroxisome</keyword>
<comment type="caution">
    <text evidence="22">The sequence shown here is derived from an EMBL/GenBank/DDBJ whole genome shotgun (WGS) entry which is preliminary data.</text>
</comment>
<keyword evidence="11 19" id="KW-0863">Zinc-finger</keyword>
<dbReference type="InterPro" id="IPR017907">
    <property type="entry name" value="Znf_RING_CS"/>
</dbReference>
<keyword evidence="14" id="KW-0653">Protein transport</keyword>
<evidence type="ECO:0000259" key="21">
    <source>
        <dbReference type="PROSITE" id="PS50089"/>
    </source>
</evidence>
<keyword evidence="12" id="KW-0833">Ubl conjugation pathway</keyword>
<evidence type="ECO:0000256" key="4">
    <source>
        <dbReference type="ARBA" id="ARBA00008704"/>
    </source>
</evidence>
<dbReference type="PANTHER" id="PTHR23350">
    <property type="entry name" value="PEROXISOME ASSEMBLY PROTEIN 10"/>
    <property type="match status" value="1"/>
</dbReference>
<keyword evidence="10" id="KW-0479">Metal-binding</keyword>
<comment type="pathway">
    <text evidence="3">Protein modification; protein ubiquitination.</text>
</comment>
<evidence type="ECO:0000256" key="1">
    <source>
        <dbReference type="ARBA" id="ARBA00000900"/>
    </source>
</evidence>
<dbReference type="Pfam" id="PF04757">
    <property type="entry name" value="Pex2_Pex12"/>
    <property type="match status" value="1"/>
</dbReference>
<keyword evidence="8" id="KW-0808">Transferase</keyword>
<dbReference type="Pfam" id="PF13920">
    <property type="entry name" value="zf-C3HC4_3"/>
    <property type="match status" value="1"/>
</dbReference>
<keyword evidence="16 20" id="KW-0472">Membrane</keyword>
<evidence type="ECO:0000256" key="14">
    <source>
        <dbReference type="ARBA" id="ARBA00022927"/>
    </source>
</evidence>
<evidence type="ECO:0000256" key="5">
    <source>
        <dbReference type="ARBA" id="ARBA00012483"/>
    </source>
</evidence>
<evidence type="ECO:0000256" key="6">
    <source>
        <dbReference type="ARBA" id="ARBA00022448"/>
    </source>
</evidence>
<dbReference type="GO" id="GO:0016562">
    <property type="term" value="P:protein import into peroxisome matrix, receptor recycling"/>
    <property type="evidence" value="ECO:0007669"/>
    <property type="project" value="UniProtKB-ARBA"/>
</dbReference>
<feature type="domain" description="RING-type" evidence="21">
    <location>
        <begin position="305"/>
        <end position="343"/>
    </location>
</feature>
<evidence type="ECO:0000256" key="9">
    <source>
        <dbReference type="ARBA" id="ARBA00022692"/>
    </source>
</evidence>
<dbReference type="SUPFAM" id="SSF57850">
    <property type="entry name" value="RING/U-box"/>
    <property type="match status" value="1"/>
</dbReference>
<dbReference type="EMBL" id="JANBUW010000195">
    <property type="protein sequence ID" value="KAJ2848229.1"/>
    <property type="molecule type" value="Genomic_DNA"/>
</dbReference>
<evidence type="ECO:0000256" key="19">
    <source>
        <dbReference type="PROSITE-ProRule" id="PRU00175"/>
    </source>
</evidence>
<feature type="transmembrane region" description="Helical" evidence="20">
    <location>
        <begin position="181"/>
        <end position="203"/>
    </location>
</feature>
<dbReference type="PROSITE" id="PS50089">
    <property type="entry name" value="ZF_RING_2"/>
    <property type="match status" value="1"/>
</dbReference>
<accession>A0A9W8ICT1</accession>
<evidence type="ECO:0000256" key="16">
    <source>
        <dbReference type="ARBA" id="ARBA00023136"/>
    </source>
</evidence>
<evidence type="ECO:0000256" key="7">
    <source>
        <dbReference type="ARBA" id="ARBA00022593"/>
    </source>
</evidence>
<name>A0A9W8ICT1_9FUNG</name>
<dbReference type="GO" id="GO:0016567">
    <property type="term" value="P:protein ubiquitination"/>
    <property type="evidence" value="ECO:0007669"/>
    <property type="project" value="UniProtKB-ARBA"/>
</dbReference>
<keyword evidence="7" id="KW-0962">Peroxisome biogenesis</keyword>
<sequence>MSVKPSTPLQITSETAMQPQVQVVAEDGVDTIARPISKFMFPFAGQPDIVRSTQKDAFYEQRLLTQVSDLVQEIWGTRTYSTQEGKIATLTSLAYHGLTTLMGAPTLGEEYCGILQTHGELYPSLGRRVLMVLLHSAGGEGLRSALSATRRWLLRRRKRAYEGGEKAGWLERLTELGQNGLWARLAMVHLAVFYFTGAYYGLAKRVTKVRYVFTRKLRQGEESSGYEILGALLVIQLVVQTALQLRDWQHQDEEEKEEKVGASNEYCWSQTTADVQQQQDEKADDEDIVEDTEAIQRFVSSEHTCTLCLSPRNHPAATPCGHMFCWTCVFEWCQARAECPLCRQPVRLNMIMPVYNY</sequence>
<dbReference type="InterPro" id="IPR001841">
    <property type="entry name" value="Znf_RING"/>
</dbReference>
<proteinExistence type="inferred from homology"/>
<gene>
    <name evidence="22" type="primary">PEX10</name>
    <name evidence="22" type="ORF">IWW36_003423</name>
</gene>
<dbReference type="PANTHER" id="PTHR23350:SF0">
    <property type="entry name" value="PEROXISOME BIOGENESIS FACTOR 10"/>
    <property type="match status" value="1"/>
</dbReference>
<dbReference type="Gene3D" id="3.30.40.10">
    <property type="entry name" value="Zinc/RING finger domain, C3HC4 (zinc finger)"/>
    <property type="match status" value="1"/>
</dbReference>
<evidence type="ECO:0000256" key="15">
    <source>
        <dbReference type="ARBA" id="ARBA00022989"/>
    </source>
</evidence>
<dbReference type="GO" id="GO:0005778">
    <property type="term" value="C:peroxisomal membrane"/>
    <property type="evidence" value="ECO:0007669"/>
    <property type="project" value="UniProtKB-SubCell"/>
</dbReference>
<evidence type="ECO:0000256" key="11">
    <source>
        <dbReference type="ARBA" id="ARBA00022771"/>
    </source>
</evidence>
<dbReference type="GO" id="GO:0061630">
    <property type="term" value="F:ubiquitin protein ligase activity"/>
    <property type="evidence" value="ECO:0007669"/>
    <property type="project" value="UniProtKB-EC"/>
</dbReference>
<evidence type="ECO:0000256" key="10">
    <source>
        <dbReference type="ARBA" id="ARBA00022723"/>
    </source>
</evidence>
<dbReference type="SMART" id="SM00184">
    <property type="entry name" value="RING"/>
    <property type="match status" value="1"/>
</dbReference>
<evidence type="ECO:0000256" key="18">
    <source>
        <dbReference type="ARBA" id="ARBA00041230"/>
    </source>
</evidence>
<organism evidence="22 23">
    <name type="scientific">Coemansia brasiliensis</name>
    <dbReference type="NCBI Taxonomy" id="2650707"/>
    <lineage>
        <taxon>Eukaryota</taxon>
        <taxon>Fungi</taxon>
        <taxon>Fungi incertae sedis</taxon>
        <taxon>Zoopagomycota</taxon>
        <taxon>Kickxellomycotina</taxon>
        <taxon>Kickxellomycetes</taxon>
        <taxon>Kickxellales</taxon>
        <taxon>Kickxellaceae</taxon>
        <taxon>Coemansia</taxon>
    </lineage>
</organism>
<evidence type="ECO:0000256" key="13">
    <source>
        <dbReference type="ARBA" id="ARBA00022833"/>
    </source>
</evidence>
<dbReference type="InterPro" id="IPR006845">
    <property type="entry name" value="Pex_N"/>
</dbReference>
<evidence type="ECO:0000256" key="17">
    <source>
        <dbReference type="ARBA" id="ARBA00023140"/>
    </source>
</evidence>
<keyword evidence="13" id="KW-0862">Zinc</keyword>
<dbReference type="GO" id="GO:0008270">
    <property type="term" value="F:zinc ion binding"/>
    <property type="evidence" value="ECO:0007669"/>
    <property type="project" value="UniProtKB-KW"/>
</dbReference>
<dbReference type="OrthoDB" id="6270329at2759"/>
<dbReference type="CDD" id="cd16527">
    <property type="entry name" value="RING-HC_PEX10"/>
    <property type="match status" value="1"/>
</dbReference>
<evidence type="ECO:0000256" key="8">
    <source>
        <dbReference type="ARBA" id="ARBA00022679"/>
    </source>
</evidence>
<dbReference type="InterPro" id="IPR025654">
    <property type="entry name" value="PEX2/10"/>
</dbReference>